<dbReference type="InterPro" id="IPR010627">
    <property type="entry name" value="Prepilin_pept_A24_N"/>
</dbReference>
<dbReference type="InterPro" id="IPR000045">
    <property type="entry name" value="Prepilin_IV_endopep_pep"/>
</dbReference>
<dbReference type="InterPro" id="IPR050882">
    <property type="entry name" value="Prepilin_peptidase/N-MTase"/>
</dbReference>
<keyword evidence="9" id="KW-0511">Multifunctional enzyme</keyword>
<evidence type="ECO:0000313" key="13">
    <source>
        <dbReference type="EMBL" id="MFC0047440.1"/>
    </source>
</evidence>
<dbReference type="Pfam" id="PF06750">
    <property type="entry name" value="A24_N_bact"/>
    <property type="match status" value="1"/>
</dbReference>
<dbReference type="RefSeq" id="WP_377240733.1">
    <property type="nucleotide sequence ID" value="NZ_JBHLXP010000001.1"/>
</dbReference>
<feature type="domain" description="Prepilin type IV endopeptidase peptidase" evidence="11">
    <location>
        <begin position="144"/>
        <end position="252"/>
    </location>
</feature>
<evidence type="ECO:0000256" key="10">
    <source>
        <dbReference type="SAM" id="Phobius"/>
    </source>
</evidence>
<protein>
    <recommendedName>
        <fullName evidence="9">Prepilin leader peptidase/N-methyltransferase</fullName>
        <ecNumber evidence="9">2.1.1.-</ecNumber>
        <ecNumber evidence="9">3.4.23.43</ecNumber>
    </recommendedName>
</protein>
<feature type="domain" description="Prepilin peptidase A24 N-terminal" evidence="12">
    <location>
        <begin position="27"/>
        <end position="133"/>
    </location>
</feature>
<evidence type="ECO:0000256" key="2">
    <source>
        <dbReference type="ARBA" id="ARBA00005801"/>
    </source>
</evidence>
<keyword evidence="6 10" id="KW-1133">Transmembrane helix</keyword>
<keyword evidence="4" id="KW-0997">Cell inner membrane</keyword>
<evidence type="ECO:0000256" key="6">
    <source>
        <dbReference type="ARBA" id="ARBA00022989"/>
    </source>
</evidence>
<evidence type="ECO:0000313" key="14">
    <source>
        <dbReference type="Proteomes" id="UP001589813"/>
    </source>
</evidence>
<dbReference type="GO" id="GO:0016787">
    <property type="term" value="F:hydrolase activity"/>
    <property type="evidence" value="ECO:0007669"/>
    <property type="project" value="UniProtKB-KW"/>
</dbReference>
<feature type="transmembrane region" description="Helical" evidence="10">
    <location>
        <begin position="138"/>
        <end position="156"/>
    </location>
</feature>
<name>A0ABV6BD57_9GAMM</name>
<keyword evidence="9" id="KW-0808">Transferase</keyword>
<keyword evidence="7 10" id="KW-0472">Membrane</keyword>
<comment type="similarity">
    <text evidence="2 8">Belongs to the peptidase A24 family.</text>
</comment>
<dbReference type="PANTHER" id="PTHR30487:SF0">
    <property type="entry name" value="PREPILIN LEADER PEPTIDASE_N-METHYLTRANSFERASE-RELATED"/>
    <property type="match status" value="1"/>
</dbReference>
<proteinExistence type="inferred from homology"/>
<feature type="transmembrane region" description="Helical" evidence="10">
    <location>
        <begin position="191"/>
        <end position="212"/>
    </location>
</feature>
<comment type="catalytic activity">
    <reaction evidence="9">
        <text>Typically cleaves a -Gly-|-Phe- bond to release an N-terminal, basic peptide of 5-8 residues from type IV prepilin, and then N-methylates the new N-terminal amino group, the methyl donor being S-adenosyl-L-methionine.</text>
        <dbReference type="EC" id="3.4.23.43"/>
    </reaction>
</comment>
<reference evidence="13 14" key="1">
    <citation type="submission" date="2024-09" db="EMBL/GenBank/DDBJ databases">
        <authorList>
            <person name="Sun Q."/>
            <person name="Mori K."/>
        </authorList>
    </citation>
    <scope>NUCLEOTIDE SEQUENCE [LARGE SCALE GENOMIC DNA]</scope>
    <source>
        <strain evidence="13 14">KCTC 23315</strain>
    </source>
</reference>
<keyword evidence="5 9" id="KW-0812">Transmembrane</keyword>
<evidence type="ECO:0000256" key="3">
    <source>
        <dbReference type="ARBA" id="ARBA00022475"/>
    </source>
</evidence>
<evidence type="ECO:0000256" key="9">
    <source>
        <dbReference type="RuleBase" id="RU003794"/>
    </source>
</evidence>
<keyword evidence="9 13" id="KW-0378">Hydrolase</keyword>
<evidence type="ECO:0000256" key="5">
    <source>
        <dbReference type="ARBA" id="ARBA00022692"/>
    </source>
</evidence>
<comment type="subcellular location">
    <subcellularLocation>
        <location evidence="1">Cell inner membrane</location>
        <topology evidence="1">Multi-pass membrane protein</topology>
    </subcellularLocation>
    <subcellularLocation>
        <location evidence="9">Cell membrane</location>
        <topology evidence="9">Multi-pass membrane protein</topology>
    </subcellularLocation>
</comment>
<dbReference type="EMBL" id="JBHLXP010000001">
    <property type="protein sequence ID" value="MFC0047440.1"/>
    <property type="molecule type" value="Genomic_DNA"/>
</dbReference>
<dbReference type="EC" id="3.4.23.43" evidence="9"/>
<dbReference type="Pfam" id="PF01478">
    <property type="entry name" value="Peptidase_A24"/>
    <property type="match status" value="1"/>
</dbReference>
<feature type="transmembrane region" description="Helical" evidence="10">
    <location>
        <begin position="269"/>
        <end position="292"/>
    </location>
</feature>
<comment type="caution">
    <text evidence="13">The sequence shown here is derived from an EMBL/GenBank/DDBJ whole genome shotgun (WGS) entry which is preliminary data.</text>
</comment>
<accession>A0ABV6BD57</accession>
<keyword evidence="9" id="KW-0489">Methyltransferase</keyword>
<dbReference type="InterPro" id="IPR014032">
    <property type="entry name" value="Peptidase_A24A_bac"/>
</dbReference>
<dbReference type="Proteomes" id="UP001589813">
    <property type="component" value="Unassembled WGS sequence"/>
</dbReference>
<gene>
    <name evidence="13" type="ORF">ACFFJP_03930</name>
</gene>
<evidence type="ECO:0000259" key="12">
    <source>
        <dbReference type="Pfam" id="PF06750"/>
    </source>
</evidence>
<evidence type="ECO:0000256" key="4">
    <source>
        <dbReference type="ARBA" id="ARBA00022519"/>
    </source>
</evidence>
<evidence type="ECO:0000259" key="11">
    <source>
        <dbReference type="Pfam" id="PF01478"/>
    </source>
</evidence>
<evidence type="ECO:0000256" key="1">
    <source>
        <dbReference type="ARBA" id="ARBA00004429"/>
    </source>
</evidence>
<keyword evidence="9" id="KW-0645">Protease</keyword>
<sequence length="297" mass="32611">MPFSEQLQLILAFLQQHPLWLFSTVFLFSLCVGSFLNVVIYRLPKMMEQSWQQEYQEYFHPTDSHAAAPTFNLATPRSRCPHCNTQLSALDNIPLVSWLTLAGKCRYCKAPISARYPAVELLTALLSTVVIWQTGATGLGALMLVVTWCLIALTFIDIDKMLLPDQITLPLLWLVLAASALGIGIAPQQAIIGAACGYLALWSVYWAFKLLTGKEGMGYGDFKLLAIFGALLGWQQLPLIILLSSLVGAVIGSIMLAVQKKQQSTAIPFGPYIAAAGWIAMLWGTQISDAYLRSIGL</sequence>
<feature type="transmembrane region" description="Helical" evidence="10">
    <location>
        <begin position="168"/>
        <end position="185"/>
    </location>
</feature>
<dbReference type="Gene3D" id="1.20.120.1220">
    <property type="match status" value="1"/>
</dbReference>
<evidence type="ECO:0000256" key="7">
    <source>
        <dbReference type="ARBA" id="ARBA00023136"/>
    </source>
</evidence>
<keyword evidence="14" id="KW-1185">Reference proteome</keyword>
<feature type="transmembrane region" description="Helical" evidence="10">
    <location>
        <begin position="20"/>
        <end position="41"/>
    </location>
</feature>
<dbReference type="PRINTS" id="PR00864">
    <property type="entry name" value="PREPILNPTASE"/>
</dbReference>
<evidence type="ECO:0000256" key="8">
    <source>
        <dbReference type="RuleBase" id="RU003793"/>
    </source>
</evidence>
<dbReference type="EC" id="2.1.1.-" evidence="9"/>
<keyword evidence="3" id="KW-1003">Cell membrane</keyword>
<dbReference type="PANTHER" id="PTHR30487">
    <property type="entry name" value="TYPE 4 PREPILIN-LIKE PROTEINS LEADER PEPTIDE-PROCESSING ENZYME"/>
    <property type="match status" value="1"/>
</dbReference>
<comment type="function">
    <text evidence="9">Plays an essential role in type IV pili and type II pseudopili formation by proteolytically removing the leader sequence from substrate proteins and subsequently monomethylating the alpha-amino group of the newly exposed N-terminal phenylalanine.</text>
</comment>
<feature type="transmembrane region" description="Helical" evidence="10">
    <location>
        <begin position="224"/>
        <end position="257"/>
    </location>
</feature>
<organism evidence="13 14">
    <name type="scientific">Rheinheimera tilapiae</name>
    <dbReference type="NCBI Taxonomy" id="875043"/>
    <lineage>
        <taxon>Bacteria</taxon>
        <taxon>Pseudomonadati</taxon>
        <taxon>Pseudomonadota</taxon>
        <taxon>Gammaproteobacteria</taxon>
        <taxon>Chromatiales</taxon>
        <taxon>Chromatiaceae</taxon>
        <taxon>Rheinheimera</taxon>
    </lineage>
</organism>